<comment type="caution">
    <text evidence="6">The sequence shown here is derived from an EMBL/GenBank/DDBJ whole genome shotgun (WGS) entry which is preliminary data.</text>
</comment>
<name>A0ABV3UQP8_9CORY</name>
<dbReference type="InterPro" id="IPR005399">
    <property type="entry name" value="K_chnl_volt-dep_bsu_KCNAB-rel"/>
</dbReference>
<dbReference type="EMBL" id="JAYWMA010000001">
    <property type="protein sequence ID" value="MEX3527467.1"/>
    <property type="molecule type" value="Genomic_DNA"/>
</dbReference>
<evidence type="ECO:0000256" key="2">
    <source>
        <dbReference type="ARBA" id="ARBA00022857"/>
    </source>
</evidence>
<keyword evidence="7" id="KW-1185">Reference proteome</keyword>
<dbReference type="PANTHER" id="PTHR43150">
    <property type="entry name" value="HYPERKINETIC, ISOFORM M"/>
    <property type="match status" value="1"/>
</dbReference>
<keyword evidence="3" id="KW-0560">Oxidoreductase</keyword>
<keyword evidence="2" id="KW-0521">NADP</keyword>
<dbReference type="Proteomes" id="UP001558353">
    <property type="component" value="Unassembled WGS sequence"/>
</dbReference>
<protein>
    <submittedName>
        <fullName evidence="6">Aldo/keto reductase</fullName>
    </submittedName>
</protein>
<evidence type="ECO:0000256" key="1">
    <source>
        <dbReference type="ARBA" id="ARBA00006515"/>
    </source>
</evidence>
<sequence>MYPDVYSASPDHHDAMPHRRAGTSGLKLPEVSLGLWHNFGDDRPFDGMRAIVRRAFDRGVTHFDLANNYGPPPGSAEENFGRLLAKDLATYRDEITVTSKAGWWMQEGPHGFGGSRKYLVASCDASLKRMGLDYVDVFYHHRPDPDTPLEETMAALDFIVRSGRALYAGISSYSPATTRRAQAIARELGTPLLLHQPSYSMFNRWIEQPGSGGADAGADTGSGNDTDTRGASPSLLETAADEGMGVIAFSALAQGLLTDRYLGGIPEHSRLGDGKMDRSFLGDETLAAIRALNGIAEDRGQTLAQMAISWVLRRPEVTSALIGASSVAQLDANLDAAGAAPFSDEELTAIDEWAVDRGINQWAGATESVKD</sequence>
<dbReference type="RefSeq" id="WP_368521752.1">
    <property type="nucleotide sequence ID" value="NZ_JAYWMA010000001.1"/>
</dbReference>
<dbReference type="InterPro" id="IPR023210">
    <property type="entry name" value="NADP_OxRdtase_dom"/>
</dbReference>
<evidence type="ECO:0000313" key="7">
    <source>
        <dbReference type="Proteomes" id="UP001558353"/>
    </source>
</evidence>
<organism evidence="6 7">
    <name type="scientific">Corynebacterium xerosis</name>
    <dbReference type="NCBI Taxonomy" id="1725"/>
    <lineage>
        <taxon>Bacteria</taxon>
        <taxon>Bacillati</taxon>
        <taxon>Actinomycetota</taxon>
        <taxon>Actinomycetes</taxon>
        <taxon>Mycobacteriales</taxon>
        <taxon>Corynebacteriaceae</taxon>
        <taxon>Corynebacterium</taxon>
    </lineage>
</organism>
<dbReference type="Gene3D" id="3.20.20.100">
    <property type="entry name" value="NADP-dependent oxidoreductase domain"/>
    <property type="match status" value="1"/>
</dbReference>
<evidence type="ECO:0000256" key="4">
    <source>
        <dbReference type="SAM" id="MobiDB-lite"/>
    </source>
</evidence>
<comment type="similarity">
    <text evidence="1">Belongs to the shaker potassium channel beta subunit family.</text>
</comment>
<feature type="compositionally biased region" description="Low complexity" evidence="4">
    <location>
        <begin position="216"/>
        <end position="225"/>
    </location>
</feature>
<dbReference type="InterPro" id="IPR036812">
    <property type="entry name" value="NAD(P)_OxRdtase_dom_sf"/>
</dbReference>
<dbReference type="SUPFAM" id="SSF51430">
    <property type="entry name" value="NAD(P)-linked oxidoreductase"/>
    <property type="match status" value="1"/>
</dbReference>
<evidence type="ECO:0000313" key="6">
    <source>
        <dbReference type="EMBL" id="MEX3527467.1"/>
    </source>
</evidence>
<feature type="region of interest" description="Disordered" evidence="4">
    <location>
        <begin position="1"/>
        <end position="23"/>
    </location>
</feature>
<evidence type="ECO:0000256" key="3">
    <source>
        <dbReference type="ARBA" id="ARBA00023002"/>
    </source>
</evidence>
<proteinExistence type="inferred from homology"/>
<evidence type="ECO:0000259" key="5">
    <source>
        <dbReference type="Pfam" id="PF00248"/>
    </source>
</evidence>
<reference evidence="6 7" key="1">
    <citation type="journal article" date="2024" name="Fungal Genet. Biol.">
        <title>The porcine skin microbiome exhibits broad fungal antagonism.</title>
        <authorList>
            <person name="De La Cruz K.F."/>
            <person name="Townsend E.C."/>
            <person name="Alex Cheong J.Z."/>
            <person name="Salamzade R."/>
            <person name="Liu A."/>
            <person name="Sandstrom S."/>
            <person name="Davila E."/>
            <person name="Huang L."/>
            <person name="Xu K.H."/>
            <person name="Wu S.Y."/>
            <person name="Meudt J.J."/>
            <person name="Shanmuganayagam D."/>
            <person name="Gibson A.L.F."/>
            <person name="Kalan L.R."/>
        </authorList>
    </citation>
    <scope>NUCLEOTIDE SEQUENCE [LARGE SCALE GENOMIC DNA]</scope>
    <source>
        <strain evidence="6 7">LK2569</strain>
    </source>
</reference>
<dbReference type="Pfam" id="PF00248">
    <property type="entry name" value="Aldo_ket_red"/>
    <property type="match status" value="1"/>
</dbReference>
<feature type="domain" description="NADP-dependent oxidoreductase" evidence="5">
    <location>
        <begin position="31"/>
        <end position="352"/>
    </location>
</feature>
<dbReference type="PANTHER" id="PTHR43150:SF4">
    <property type="entry name" value="L-GLYCERALDEHYDE 3-PHOSPHATE REDUCTASE"/>
    <property type="match status" value="1"/>
</dbReference>
<gene>
    <name evidence="6" type="ORF">VVR64_00055</name>
</gene>
<feature type="region of interest" description="Disordered" evidence="4">
    <location>
        <begin position="210"/>
        <end position="233"/>
    </location>
</feature>
<accession>A0ABV3UQP8</accession>